<dbReference type="InterPro" id="IPR036388">
    <property type="entry name" value="WH-like_DNA-bd_sf"/>
</dbReference>
<dbReference type="Proteomes" id="UP000051660">
    <property type="component" value="Unassembled WGS sequence"/>
</dbReference>
<dbReference type="SUPFAM" id="SSF55811">
    <property type="entry name" value="Nudix"/>
    <property type="match status" value="1"/>
</dbReference>
<gene>
    <name evidence="2" type="ORF">CQ14_05990</name>
</gene>
<dbReference type="PROSITE" id="PS51462">
    <property type="entry name" value="NUDIX"/>
    <property type="match status" value="1"/>
</dbReference>
<dbReference type="Pfam" id="PF00293">
    <property type="entry name" value="NUDIX"/>
    <property type="match status" value="1"/>
</dbReference>
<dbReference type="Gene3D" id="1.10.10.10">
    <property type="entry name" value="Winged helix-like DNA-binding domain superfamily/Winged helix DNA-binding domain"/>
    <property type="match status" value="1"/>
</dbReference>
<accession>A0A0R3N3X5</accession>
<dbReference type="AlphaFoldDB" id="A0A0R3N3X5"/>
<feature type="domain" description="Nudix hydrolase" evidence="1">
    <location>
        <begin position="8"/>
        <end position="141"/>
    </location>
</feature>
<evidence type="ECO:0000259" key="1">
    <source>
        <dbReference type="PROSITE" id="PS51462"/>
    </source>
</evidence>
<sequence length="227" mass="25429">MAEFLSPLVTIDVVILTLREGHLQVLLMRRGAEPFAGSWALPGGYIHPEEDADLDAAARRVLHAKTGVRTPFMEQLQAFGDGQRDPRGWTATFAYFALVASDAMVLKEGANAEEVAWWQIKGKQVETPLAFDHARIVAAAVSRLRSKVEYTSLPAHLLPPKFTLPDLQKVYEQILGRQMDKSAFRKRMAEAAFLEPVTGEKRPASNRPAQLYRIKRGRGTIFFDRTI</sequence>
<organism evidence="2 3">
    <name type="scientific">Bradyrhizobium lablabi</name>
    <dbReference type="NCBI Taxonomy" id="722472"/>
    <lineage>
        <taxon>Bacteria</taxon>
        <taxon>Pseudomonadati</taxon>
        <taxon>Pseudomonadota</taxon>
        <taxon>Alphaproteobacteria</taxon>
        <taxon>Hyphomicrobiales</taxon>
        <taxon>Nitrobacteraceae</taxon>
        <taxon>Bradyrhizobium</taxon>
    </lineage>
</organism>
<proteinExistence type="predicted"/>
<dbReference type="Gene3D" id="3.90.79.10">
    <property type="entry name" value="Nucleoside Triphosphate Pyrophosphohydrolase"/>
    <property type="match status" value="1"/>
</dbReference>
<dbReference type="OrthoDB" id="9761969at2"/>
<dbReference type="CDD" id="cd18873">
    <property type="entry name" value="NUDIX_NadM_like"/>
    <property type="match status" value="1"/>
</dbReference>
<dbReference type="PANTHER" id="PTHR43736">
    <property type="entry name" value="ADP-RIBOSE PYROPHOSPHATASE"/>
    <property type="match status" value="1"/>
</dbReference>
<dbReference type="GO" id="GO:0003824">
    <property type="term" value="F:catalytic activity"/>
    <property type="evidence" value="ECO:0007669"/>
    <property type="project" value="UniProtKB-ARBA"/>
</dbReference>
<evidence type="ECO:0000313" key="3">
    <source>
        <dbReference type="Proteomes" id="UP000051660"/>
    </source>
</evidence>
<dbReference type="InterPro" id="IPR015797">
    <property type="entry name" value="NUDIX_hydrolase-like_dom_sf"/>
</dbReference>
<dbReference type="InterPro" id="IPR054105">
    <property type="entry name" value="WHD_NrtR"/>
</dbReference>
<dbReference type="EMBL" id="LLYB01000060">
    <property type="protein sequence ID" value="KRR24879.1"/>
    <property type="molecule type" value="Genomic_DNA"/>
</dbReference>
<name>A0A0R3N3X5_9BRAD</name>
<evidence type="ECO:0000313" key="2">
    <source>
        <dbReference type="EMBL" id="KRR24879.1"/>
    </source>
</evidence>
<protein>
    <submittedName>
        <fullName evidence="2">DNA mismatch repair protein MutT</fullName>
    </submittedName>
</protein>
<reference evidence="2 3" key="1">
    <citation type="submission" date="2014-03" db="EMBL/GenBank/DDBJ databases">
        <title>Bradyrhizobium valentinum sp. nov., isolated from effective nodules of Lupinus mariae-josephae, a lupine endemic of basic-lime soils in Eastern Spain.</title>
        <authorList>
            <person name="Duran D."/>
            <person name="Rey L."/>
            <person name="Navarro A."/>
            <person name="Busquets A."/>
            <person name="Imperial J."/>
            <person name="Ruiz-Argueso T."/>
        </authorList>
    </citation>
    <scope>NUCLEOTIDE SEQUENCE [LARGE SCALE GENOMIC DNA]</scope>
    <source>
        <strain evidence="2 3">CCBAU 23086</strain>
    </source>
</reference>
<dbReference type="Pfam" id="PF21906">
    <property type="entry name" value="WHD_NrtR"/>
    <property type="match status" value="1"/>
</dbReference>
<comment type="caution">
    <text evidence="2">The sequence shown here is derived from an EMBL/GenBank/DDBJ whole genome shotgun (WGS) entry which is preliminary data.</text>
</comment>
<dbReference type="PANTHER" id="PTHR43736:SF4">
    <property type="entry name" value="SLR1690 PROTEIN"/>
    <property type="match status" value="1"/>
</dbReference>
<dbReference type="InterPro" id="IPR000086">
    <property type="entry name" value="NUDIX_hydrolase_dom"/>
</dbReference>
<dbReference type="InterPro" id="IPR036390">
    <property type="entry name" value="WH_DNA-bd_sf"/>
</dbReference>
<dbReference type="SUPFAM" id="SSF46785">
    <property type="entry name" value="Winged helix' DNA-binding domain"/>
    <property type="match status" value="1"/>
</dbReference>